<dbReference type="AlphaFoldDB" id="A0A226CWF1"/>
<dbReference type="OrthoDB" id="6345081at2759"/>
<accession>A0A226CWF1</accession>
<feature type="region of interest" description="Disordered" evidence="1">
    <location>
        <begin position="158"/>
        <end position="267"/>
    </location>
</feature>
<gene>
    <name evidence="3" type="ORF">Fcan01_27963</name>
</gene>
<feature type="chain" id="PRO_5012398112" description="EB domain-containing protein" evidence="2">
    <location>
        <begin position="21"/>
        <end position="267"/>
    </location>
</feature>
<comment type="caution">
    <text evidence="3">The sequence shown here is derived from an EMBL/GenBank/DDBJ whole genome shotgun (WGS) entry which is preliminary data.</text>
</comment>
<dbReference type="EMBL" id="LNIX01000060">
    <property type="protein sequence ID" value="OXA37279.1"/>
    <property type="molecule type" value="Genomic_DNA"/>
</dbReference>
<evidence type="ECO:0000313" key="3">
    <source>
        <dbReference type="EMBL" id="OXA37279.1"/>
    </source>
</evidence>
<evidence type="ECO:0000256" key="1">
    <source>
        <dbReference type="SAM" id="MobiDB-lite"/>
    </source>
</evidence>
<organism evidence="3 4">
    <name type="scientific">Folsomia candida</name>
    <name type="common">Springtail</name>
    <dbReference type="NCBI Taxonomy" id="158441"/>
    <lineage>
        <taxon>Eukaryota</taxon>
        <taxon>Metazoa</taxon>
        <taxon>Ecdysozoa</taxon>
        <taxon>Arthropoda</taxon>
        <taxon>Hexapoda</taxon>
        <taxon>Collembola</taxon>
        <taxon>Entomobryomorpha</taxon>
        <taxon>Isotomoidea</taxon>
        <taxon>Isotomidae</taxon>
        <taxon>Proisotominae</taxon>
        <taxon>Folsomia</taxon>
    </lineage>
</organism>
<feature type="compositionally biased region" description="Gly residues" evidence="1">
    <location>
        <begin position="220"/>
        <end position="236"/>
    </location>
</feature>
<evidence type="ECO:0000256" key="2">
    <source>
        <dbReference type="SAM" id="SignalP"/>
    </source>
</evidence>
<proteinExistence type="predicted"/>
<keyword evidence="2" id="KW-0732">Signal</keyword>
<dbReference type="Proteomes" id="UP000198287">
    <property type="component" value="Unassembled WGS sequence"/>
</dbReference>
<feature type="compositionally biased region" description="Polar residues" evidence="1">
    <location>
        <begin position="191"/>
        <end position="203"/>
    </location>
</feature>
<sequence length="267" mass="28407">MAPISTLVLWILLISQVGTGFSKKGAKLGESCDRGDCVGEYVFCNRTTRKCQCEANHPFQVNTDKGTICAKAAKLGEGCLKAEMCLSLDENSDCIQEGFTPTCQCKSDYHQIYDKTQSKDRCVLKAQMISSDLLTLLIVGTAMTGHYANAQAPPAVTLSAEQDSRRASNTSIRSSSSSRSQRSYSLKNPAGHQNYQHNQQLHPSLQHRPSDPESRSQLSLGGGGGGGRDSVSGGSGSANSVTFNLPLPSSSSAASTSHSPTTKACHK</sequence>
<name>A0A226CWF1_FOLCA</name>
<feature type="compositionally biased region" description="Low complexity" evidence="1">
    <location>
        <begin position="167"/>
        <end position="185"/>
    </location>
</feature>
<evidence type="ECO:0000313" key="4">
    <source>
        <dbReference type="Proteomes" id="UP000198287"/>
    </source>
</evidence>
<feature type="compositionally biased region" description="Low complexity" evidence="1">
    <location>
        <begin position="246"/>
        <end position="267"/>
    </location>
</feature>
<keyword evidence="4" id="KW-1185">Reference proteome</keyword>
<dbReference type="STRING" id="158441.A0A226CWF1"/>
<protein>
    <recommendedName>
        <fullName evidence="5">EB domain-containing protein</fullName>
    </recommendedName>
</protein>
<reference evidence="3 4" key="1">
    <citation type="submission" date="2015-12" db="EMBL/GenBank/DDBJ databases">
        <title>The genome of Folsomia candida.</title>
        <authorList>
            <person name="Faddeeva A."/>
            <person name="Derks M.F."/>
            <person name="Anvar Y."/>
            <person name="Smit S."/>
            <person name="Van Straalen N."/>
            <person name="Roelofs D."/>
        </authorList>
    </citation>
    <scope>NUCLEOTIDE SEQUENCE [LARGE SCALE GENOMIC DNA]</scope>
    <source>
        <strain evidence="3 4">VU population</strain>
        <tissue evidence="3">Whole body</tissue>
    </source>
</reference>
<feature type="signal peptide" evidence="2">
    <location>
        <begin position="1"/>
        <end position="20"/>
    </location>
</feature>
<evidence type="ECO:0008006" key="5">
    <source>
        <dbReference type="Google" id="ProtNLM"/>
    </source>
</evidence>